<dbReference type="GO" id="GO:0004401">
    <property type="term" value="F:histidinol-phosphatase activity"/>
    <property type="evidence" value="ECO:0007669"/>
    <property type="project" value="UniProtKB-UniRule"/>
</dbReference>
<comment type="catalytic activity">
    <reaction evidence="12">
        <text>D-erythro-1-(imidazol-4-yl)glycerol 3-phosphate = 3-(imidazol-4-yl)-2-oxopropyl phosphate + H2O</text>
        <dbReference type="Rhea" id="RHEA:11040"/>
        <dbReference type="ChEBI" id="CHEBI:15377"/>
        <dbReference type="ChEBI" id="CHEBI:57766"/>
        <dbReference type="ChEBI" id="CHEBI:58278"/>
        <dbReference type="EC" id="4.2.1.19"/>
    </reaction>
</comment>
<dbReference type="OrthoDB" id="9790411at2"/>
<dbReference type="UniPathway" id="UPA00031">
    <property type="reaction ID" value="UER00011"/>
</dbReference>
<dbReference type="SUPFAM" id="SSF56784">
    <property type="entry name" value="HAD-like"/>
    <property type="match status" value="1"/>
</dbReference>
<dbReference type="Pfam" id="PF00475">
    <property type="entry name" value="IGPD"/>
    <property type="match status" value="1"/>
</dbReference>
<comment type="caution">
    <text evidence="13">The sequence shown here is derived from an EMBL/GenBank/DDBJ whole genome shotgun (WGS) entry which is preliminary data.</text>
</comment>
<dbReference type="GO" id="GO:0046872">
    <property type="term" value="F:metal ion binding"/>
    <property type="evidence" value="ECO:0007669"/>
    <property type="project" value="UniProtKB-KW"/>
</dbReference>
<keyword evidence="7 12" id="KW-0460">Magnesium</keyword>
<comment type="cofactor">
    <cofactor evidence="1 12">
        <name>Mg(2+)</name>
        <dbReference type="ChEBI" id="CHEBI:18420"/>
    </cofactor>
</comment>
<dbReference type="EC" id="3.1.3.15" evidence="12"/>
<dbReference type="FunFam" id="3.30.230.40:FF:000001">
    <property type="entry name" value="Imidazoleglycerol-phosphate dehydratase HisB"/>
    <property type="match status" value="1"/>
</dbReference>
<dbReference type="HAMAP" id="MF_01022">
    <property type="entry name" value="Bifunc_HisB"/>
    <property type="match status" value="1"/>
</dbReference>
<dbReference type="Proteomes" id="UP000233387">
    <property type="component" value="Unassembled WGS sequence"/>
</dbReference>
<comment type="caution">
    <text evidence="12">Lacks conserved residue(s) required for the propagation of feature annotation.</text>
</comment>
<dbReference type="Gene3D" id="3.40.50.1000">
    <property type="entry name" value="HAD superfamily/HAD-like"/>
    <property type="match status" value="1"/>
</dbReference>
<dbReference type="InterPro" id="IPR000807">
    <property type="entry name" value="ImidazoleglycerolP_deHydtase"/>
</dbReference>
<evidence type="ECO:0000313" key="14">
    <source>
        <dbReference type="Proteomes" id="UP000233387"/>
    </source>
</evidence>
<dbReference type="Pfam" id="PF13242">
    <property type="entry name" value="Hydrolase_like"/>
    <property type="match status" value="1"/>
</dbReference>
<dbReference type="InterPro" id="IPR038494">
    <property type="entry name" value="IGPD_sf"/>
</dbReference>
<organism evidence="13 14">
    <name type="scientific">Raineya orbicola</name>
    <dbReference type="NCBI Taxonomy" id="2016530"/>
    <lineage>
        <taxon>Bacteria</taxon>
        <taxon>Pseudomonadati</taxon>
        <taxon>Bacteroidota</taxon>
        <taxon>Cytophagia</taxon>
        <taxon>Cytophagales</taxon>
        <taxon>Raineyaceae</taxon>
        <taxon>Raineya</taxon>
    </lineage>
</organism>
<feature type="binding site" evidence="12">
    <location>
        <position position="8"/>
    </location>
    <ligand>
        <name>Mg(2+)</name>
        <dbReference type="ChEBI" id="CHEBI:18420"/>
    </ligand>
</feature>
<feature type="region of interest" description="Histidinol-phosphatase" evidence="12">
    <location>
        <begin position="1"/>
        <end position="184"/>
    </location>
</feature>
<dbReference type="Gene3D" id="3.30.230.40">
    <property type="entry name" value="Imidazole glycerol phosphate dehydratase, domain 1"/>
    <property type="match status" value="2"/>
</dbReference>
<keyword evidence="10 12" id="KW-0511">Multifunctional enzyme</keyword>
<dbReference type="GO" id="GO:0005737">
    <property type="term" value="C:cytoplasm"/>
    <property type="evidence" value="ECO:0007669"/>
    <property type="project" value="UniProtKB-SubCell"/>
</dbReference>
<dbReference type="InterPro" id="IPR005954">
    <property type="entry name" value="HisB_N"/>
</dbReference>
<keyword evidence="8 12" id="KW-0368">Histidine biosynthesis</keyword>
<dbReference type="GO" id="GO:0000105">
    <property type="term" value="P:L-histidine biosynthetic process"/>
    <property type="evidence" value="ECO:0007669"/>
    <property type="project" value="UniProtKB-UniRule"/>
</dbReference>
<dbReference type="NCBIfam" id="TIGR01662">
    <property type="entry name" value="HAD-SF-IIIA"/>
    <property type="match status" value="1"/>
</dbReference>
<comment type="similarity">
    <text evidence="12">In the N-terminal section; belongs to the histidinol-phosphatase family.</text>
</comment>
<evidence type="ECO:0000256" key="9">
    <source>
        <dbReference type="ARBA" id="ARBA00023239"/>
    </source>
</evidence>
<feature type="active site" description="Proton donor" evidence="12">
    <location>
        <position position="10"/>
    </location>
</feature>
<dbReference type="NCBIfam" id="TIGR01656">
    <property type="entry name" value="Histidinol-ppas"/>
    <property type="match status" value="1"/>
</dbReference>
<dbReference type="InterPro" id="IPR020568">
    <property type="entry name" value="Ribosomal_Su5_D2-typ_SF"/>
</dbReference>
<dbReference type="GO" id="GO:0004424">
    <property type="term" value="F:imidazoleglycerol-phosphate dehydratase activity"/>
    <property type="evidence" value="ECO:0007669"/>
    <property type="project" value="UniProtKB-UniRule"/>
</dbReference>
<dbReference type="NCBIfam" id="NF002111">
    <property type="entry name" value="PRK00951.2-1"/>
    <property type="match status" value="1"/>
</dbReference>
<evidence type="ECO:0000256" key="11">
    <source>
        <dbReference type="ARBA" id="ARBA00049158"/>
    </source>
</evidence>
<proteinExistence type="inferred from homology"/>
<dbReference type="PANTHER" id="PTHR23133">
    <property type="entry name" value="IMIDAZOLEGLYCEROL-PHOSPHATE DEHYDRATASE HIS7"/>
    <property type="match status" value="1"/>
</dbReference>
<sequence length="374" mass="42704">MRKILFLDRDGTIIVEPTDNFQVDSLAKLSFIPKVIRNLHFLQNNLGYELVIVTNQDGLGTASLPETDFLPPHQKMLQTLEGEGITFAEILIDKTFEHENAPTRKPRTGLVEHYLNQNDIDYSQCYVIGDRLTDLELAYNMGIKGILFNASTLPLAEKHQKALALQTNDWDEIAQFLAEKNKTERKALIHRKTKETDIRVELNLDSYEYTDIQTRIGFFDHMLEQISKHARIALRIRVQGDLHIDEHHTIEDTALALGEAFKVALGNKKGIARYGHFTLPMDETLAQVALDFSGRPYFVAQMNLKREKVGDFPSEMCKHFFKSFSDTALCNLHIYSQGENDHHIIEATFKAFAKAIRQAIQIEHQDIPSTKGIL</sequence>
<evidence type="ECO:0000256" key="5">
    <source>
        <dbReference type="ARBA" id="ARBA00022723"/>
    </source>
</evidence>
<dbReference type="PANTHER" id="PTHR23133:SF2">
    <property type="entry name" value="IMIDAZOLEGLYCEROL-PHOSPHATE DEHYDRATASE"/>
    <property type="match status" value="1"/>
</dbReference>
<evidence type="ECO:0000256" key="7">
    <source>
        <dbReference type="ARBA" id="ARBA00022842"/>
    </source>
</evidence>
<evidence type="ECO:0000256" key="6">
    <source>
        <dbReference type="ARBA" id="ARBA00022801"/>
    </source>
</evidence>
<keyword evidence="3 12" id="KW-0963">Cytoplasm</keyword>
<dbReference type="InterPro" id="IPR006543">
    <property type="entry name" value="Histidinol-phos"/>
</dbReference>
<dbReference type="FunFam" id="3.30.230.40:FF:000003">
    <property type="entry name" value="Imidazoleglycerol-phosphate dehydratase HisB"/>
    <property type="match status" value="1"/>
</dbReference>
<reference evidence="13 14" key="1">
    <citation type="submission" date="2017-06" db="EMBL/GenBank/DDBJ databases">
        <title>Raineya orbicola gen. nov., sp. nov. a slightly thermophilic bacterium of the phylum Bacteroidetes and the description of Raineyaceae fam. nov.</title>
        <authorList>
            <person name="Albuquerque L."/>
            <person name="Polonia A.R.M."/>
            <person name="Barroso C."/>
            <person name="Froufe H.J.C."/>
            <person name="Lage O."/>
            <person name="Lobo-Da-Cunha A."/>
            <person name="Egas C."/>
            <person name="Da Costa M.S."/>
        </authorList>
    </citation>
    <scope>NUCLEOTIDE SEQUENCE [LARGE SCALE GENOMIC DNA]</scope>
    <source>
        <strain evidence="13 14">SPSPC-11</strain>
    </source>
</reference>
<dbReference type="InterPro" id="IPR036412">
    <property type="entry name" value="HAD-like_sf"/>
</dbReference>
<feature type="active site" description="Nucleophile" evidence="12">
    <location>
        <position position="8"/>
    </location>
</feature>
<evidence type="ECO:0000256" key="1">
    <source>
        <dbReference type="ARBA" id="ARBA00001946"/>
    </source>
</evidence>
<dbReference type="InterPro" id="IPR020565">
    <property type="entry name" value="ImidazoleglycerP_deHydtase_CS"/>
</dbReference>
<feature type="binding site" evidence="12">
    <location>
        <position position="130"/>
    </location>
    <ligand>
        <name>Mg(2+)</name>
        <dbReference type="ChEBI" id="CHEBI:18420"/>
    </ligand>
</feature>
<evidence type="ECO:0000256" key="4">
    <source>
        <dbReference type="ARBA" id="ARBA00022605"/>
    </source>
</evidence>
<keyword evidence="9 12" id="KW-0456">Lyase</keyword>
<dbReference type="SUPFAM" id="SSF54211">
    <property type="entry name" value="Ribosomal protein S5 domain 2-like"/>
    <property type="match status" value="2"/>
</dbReference>
<dbReference type="AlphaFoldDB" id="A0A2N3IDE3"/>
<comment type="pathway">
    <text evidence="2 12">Amino-acid biosynthesis; L-histidine biosynthesis; L-histidine from 5-phospho-alpha-D-ribose 1-diphosphate: step 6/9.</text>
</comment>
<accession>A0A2N3IDE3</accession>
<comment type="similarity">
    <text evidence="12">In the C-terminal section; belongs to the imidazoleglycerol-phosphate dehydratase family.</text>
</comment>
<keyword evidence="4 12" id="KW-0028">Amino-acid biosynthesis</keyword>
<evidence type="ECO:0000256" key="10">
    <source>
        <dbReference type="ARBA" id="ARBA00023268"/>
    </source>
</evidence>
<comment type="catalytic activity">
    <reaction evidence="11 12">
        <text>L-histidinol phosphate + H2O = L-histidinol + phosphate</text>
        <dbReference type="Rhea" id="RHEA:14465"/>
        <dbReference type="ChEBI" id="CHEBI:15377"/>
        <dbReference type="ChEBI" id="CHEBI:43474"/>
        <dbReference type="ChEBI" id="CHEBI:57699"/>
        <dbReference type="ChEBI" id="CHEBI:57980"/>
        <dbReference type="EC" id="3.1.3.15"/>
    </reaction>
</comment>
<dbReference type="NCBIfam" id="NF002114">
    <property type="entry name" value="PRK00951.2-4"/>
    <property type="match status" value="1"/>
</dbReference>
<keyword evidence="6 12" id="KW-0378">Hydrolase</keyword>
<dbReference type="InterPro" id="IPR023214">
    <property type="entry name" value="HAD_sf"/>
</dbReference>
<feature type="binding site" evidence="12">
    <location>
        <position position="10"/>
    </location>
    <ligand>
        <name>Mg(2+)</name>
        <dbReference type="ChEBI" id="CHEBI:18420"/>
    </ligand>
</feature>
<dbReference type="CDD" id="cd07914">
    <property type="entry name" value="IGPD"/>
    <property type="match status" value="1"/>
</dbReference>
<dbReference type="RefSeq" id="WP_101358962.1">
    <property type="nucleotide sequence ID" value="NZ_NKXO01000025.1"/>
</dbReference>
<evidence type="ECO:0000256" key="12">
    <source>
        <dbReference type="HAMAP-Rule" id="MF_01022"/>
    </source>
</evidence>
<keyword evidence="14" id="KW-1185">Reference proteome</keyword>
<evidence type="ECO:0000256" key="2">
    <source>
        <dbReference type="ARBA" id="ARBA00005047"/>
    </source>
</evidence>
<dbReference type="EMBL" id="NKXO01000025">
    <property type="protein sequence ID" value="PKQ68327.1"/>
    <property type="molecule type" value="Genomic_DNA"/>
</dbReference>
<evidence type="ECO:0000256" key="3">
    <source>
        <dbReference type="ARBA" id="ARBA00022490"/>
    </source>
</evidence>
<dbReference type="NCBIfam" id="TIGR01261">
    <property type="entry name" value="hisB_Nterm"/>
    <property type="match status" value="1"/>
</dbReference>
<dbReference type="HAMAP" id="MF_00076">
    <property type="entry name" value="HisB"/>
    <property type="match status" value="1"/>
</dbReference>
<dbReference type="NCBIfam" id="NF003937">
    <property type="entry name" value="PRK05446.1"/>
    <property type="match status" value="1"/>
</dbReference>
<comment type="pathway">
    <text evidence="12">Amino-acid biosynthesis; L-histidine biosynthesis; L-histidine from 5-phospho-alpha-D-ribose 1-diphosphate: step 8/9.</text>
</comment>
<dbReference type="InterPro" id="IPR020566">
    <property type="entry name" value="His_synth_bifunc_HisB"/>
</dbReference>
<keyword evidence="5 12" id="KW-0479">Metal-binding</keyword>
<feature type="region of interest" description="Imidazoleglycerol-phosphate dehydratase" evidence="12">
    <location>
        <begin position="185"/>
        <end position="374"/>
    </location>
</feature>
<dbReference type="PROSITE" id="PS00954">
    <property type="entry name" value="IGP_DEHYDRATASE_1"/>
    <property type="match status" value="1"/>
</dbReference>
<comment type="subcellular location">
    <subcellularLocation>
        <location evidence="12">Cytoplasm</location>
    </subcellularLocation>
</comment>
<evidence type="ECO:0000313" key="13">
    <source>
        <dbReference type="EMBL" id="PKQ68327.1"/>
    </source>
</evidence>
<protein>
    <recommendedName>
        <fullName evidence="12">Histidine biosynthesis bifunctional protein HisB</fullName>
    </recommendedName>
    <domain>
        <recommendedName>
            <fullName evidence="12">Histidinol-phosphatase</fullName>
            <ecNumber evidence="12">3.1.3.15</ecNumber>
        </recommendedName>
    </domain>
    <domain>
        <recommendedName>
            <fullName evidence="12">Imidazoleglycerol-phosphate dehydratase</fullName>
            <shortName evidence="12">IGPD</shortName>
            <ecNumber evidence="12">4.2.1.19</ecNumber>
        </recommendedName>
    </domain>
</protein>
<dbReference type="InterPro" id="IPR006549">
    <property type="entry name" value="HAD-SF_hydro_IIIA"/>
</dbReference>
<dbReference type="EC" id="4.2.1.19" evidence="12"/>
<gene>
    <name evidence="12" type="primary">hisB</name>
    <name evidence="13" type="ORF">Rain11_1691</name>
</gene>
<dbReference type="PROSITE" id="PS00955">
    <property type="entry name" value="IGP_DEHYDRATASE_2"/>
    <property type="match status" value="1"/>
</dbReference>
<name>A0A2N3IDE3_9BACT</name>
<evidence type="ECO:0000256" key="8">
    <source>
        <dbReference type="ARBA" id="ARBA00023102"/>
    </source>
</evidence>